<reference evidence="3" key="1">
    <citation type="journal article" date="2019" name="Int. J. Syst. Evol. Microbiol.">
        <title>The Global Catalogue of Microorganisms (GCM) 10K type strain sequencing project: providing services to taxonomists for standard genome sequencing and annotation.</title>
        <authorList>
            <consortium name="The Broad Institute Genomics Platform"/>
            <consortium name="The Broad Institute Genome Sequencing Center for Infectious Disease"/>
            <person name="Wu L."/>
            <person name="Ma J."/>
        </authorList>
    </citation>
    <scope>NUCLEOTIDE SEQUENCE [LARGE SCALE GENOMIC DNA]</scope>
    <source>
        <strain evidence="3">CGMCC 1.12851</strain>
    </source>
</reference>
<dbReference type="RefSeq" id="WP_188515299.1">
    <property type="nucleotide sequence ID" value="NZ_BMGD01000006.1"/>
</dbReference>
<dbReference type="EMBL" id="BMGD01000006">
    <property type="protein sequence ID" value="GGB73114.1"/>
    <property type="molecule type" value="Genomic_DNA"/>
</dbReference>
<dbReference type="Proteomes" id="UP000614261">
    <property type="component" value="Unassembled WGS sequence"/>
</dbReference>
<keyword evidence="3" id="KW-1185">Reference proteome</keyword>
<name>A0ABQ1JMY3_9SPHN</name>
<keyword evidence="1" id="KW-0732">Signal</keyword>
<protein>
    <submittedName>
        <fullName evidence="2">Uncharacterized protein</fullName>
    </submittedName>
</protein>
<evidence type="ECO:0000313" key="2">
    <source>
        <dbReference type="EMBL" id="GGB73114.1"/>
    </source>
</evidence>
<organism evidence="2 3">
    <name type="scientific">Blastomonas aquatica</name>
    <dbReference type="NCBI Taxonomy" id="1510276"/>
    <lineage>
        <taxon>Bacteria</taxon>
        <taxon>Pseudomonadati</taxon>
        <taxon>Pseudomonadota</taxon>
        <taxon>Alphaproteobacteria</taxon>
        <taxon>Sphingomonadales</taxon>
        <taxon>Sphingomonadaceae</taxon>
        <taxon>Blastomonas</taxon>
    </lineage>
</organism>
<feature type="chain" id="PRO_5045748117" evidence="1">
    <location>
        <begin position="20"/>
        <end position="134"/>
    </location>
</feature>
<comment type="caution">
    <text evidence="2">The sequence shown here is derived from an EMBL/GenBank/DDBJ whole genome shotgun (WGS) entry which is preliminary data.</text>
</comment>
<sequence length="134" mass="14699">MTFAFWFMIAALAPSVAAAETPPSFCQRMAAELPMKEKRVAGSVRAFDMQTLTAAQRLLVGGSTFFSLKVEAVSDSPDEEQRIDAMCSTVPCTMEGPFRLTLGLKDGSAHQFEALPDERARIEYVGTRIRCSDL</sequence>
<accession>A0ABQ1JMY3</accession>
<gene>
    <name evidence="2" type="ORF">GCM10010833_30390</name>
</gene>
<evidence type="ECO:0000313" key="3">
    <source>
        <dbReference type="Proteomes" id="UP000614261"/>
    </source>
</evidence>
<proteinExistence type="predicted"/>
<evidence type="ECO:0000256" key="1">
    <source>
        <dbReference type="SAM" id="SignalP"/>
    </source>
</evidence>
<feature type="signal peptide" evidence="1">
    <location>
        <begin position="1"/>
        <end position="19"/>
    </location>
</feature>